<dbReference type="InterPro" id="IPR021109">
    <property type="entry name" value="Peptidase_aspartic_dom_sf"/>
</dbReference>
<dbReference type="PROSITE" id="PS50878">
    <property type="entry name" value="RT_POL"/>
    <property type="match status" value="1"/>
</dbReference>
<dbReference type="GO" id="GO:0004190">
    <property type="term" value="F:aspartic-type endopeptidase activity"/>
    <property type="evidence" value="ECO:0007669"/>
    <property type="project" value="UniProtKB-KW"/>
</dbReference>
<keyword evidence="15" id="KW-0511">Multifunctional enzyme</keyword>
<dbReference type="InterPro" id="IPR000477">
    <property type="entry name" value="RT_dom"/>
</dbReference>
<keyword evidence="2" id="KW-0808">Transferase</keyword>
<evidence type="ECO:0000256" key="7">
    <source>
        <dbReference type="ARBA" id="ARBA00022759"/>
    </source>
</evidence>
<feature type="domain" description="Chromo" evidence="18">
    <location>
        <begin position="1466"/>
        <end position="1504"/>
    </location>
</feature>
<evidence type="ECO:0000259" key="19">
    <source>
        <dbReference type="PROSITE" id="PS50878"/>
    </source>
</evidence>
<reference evidence="21 22" key="1">
    <citation type="journal article" date="2014" name="Am. J. Bot.">
        <title>Genome assembly and annotation for red clover (Trifolium pratense; Fabaceae).</title>
        <authorList>
            <person name="Istvanek J."/>
            <person name="Jaros M."/>
            <person name="Krenek A."/>
            <person name="Repkova J."/>
        </authorList>
    </citation>
    <scope>NUCLEOTIDE SEQUENCE [LARGE SCALE GENOMIC DNA]</scope>
    <source>
        <strain evidence="22">cv. Tatra</strain>
        <tissue evidence="21">Young leaves</tissue>
    </source>
</reference>
<evidence type="ECO:0000256" key="8">
    <source>
        <dbReference type="ARBA" id="ARBA00022801"/>
    </source>
</evidence>
<evidence type="ECO:0000313" key="22">
    <source>
        <dbReference type="Proteomes" id="UP000236291"/>
    </source>
</evidence>
<dbReference type="CDD" id="cd01647">
    <property type="entry name" value="RT_LTR"/>
    <property type="match status" value="1"/>
</dbReference>
<dbReference type="EMBL" id="ASHM01010186">
    <property type="protein sequence ID" value="PNX92003.1"/>
    <property type="molecule type" value="Genomic_DNA"/>
</dbReference>
<evidence type="ECO:0000313" key="21">
    <source>
        <dbReference type="EMBL" id="PNX92003.1"/>
    </source>
</evidence>
<evidence type="ECO:0000256" key="1">
    <source>
        <dbReference type="ARBA" id="ARBA00022670"/>
    </source>
</evidence>
<evidence type="ECO:0000259" key="20">
    <source>
        <dbReference type="PROSITE" id="PS50994"/>
    </source>
</evidence>
<dbReference type="CDD" id="cd09274">
    <property type="entry name" value="RNase_HI_RT_Ty3"/>
    <property type="match status" value="1"/>
</dbReference>
<evidence type="ECO:0000256" key="10">
    <source>
        <dbReference type="ARBA" id="ARBA00022908"/>
    </source>
</evidence>
<dbReference type="Pfam" id="PF00078">
    <property type="entry name" value="RVT_1"/>
    <property type="match status" value="1"/>
</dbReference>
<dbReference type="ExpressionAtlas" id="A0A2K3MMG2">
    <property type="expression patterns" value="baseline"/>
</dbReference>
<comment type="caution">
    <text evidence="21">The sequence shown here is derived from an EMBL/GenBank/DDBJ whole genome shotgun (WGS) entry which is preliminary data.</text>
</comment>
<dbReference type="Gene3D" id="2.40.50.40">
    <property type="match status" value="1"/>
</dbReference>
<dbReference type="InterPro" id="IPR043502">
    <property type="entry name" value="DNA/RNA_pol_sf"/>
</dbReference>
<dbReference type="Gene3D" id="2.40.70.10">
    <property type="entry name" value="Acid Proteases"/>
    <property type="match status" value="1"/>
</dbReference>
<evidence type="ECO:0000256" key="3">
    <source>
        <dbReference type="ARBA" id="ARBA00022695"/>
    </source>
</evidence>
<dbReference type="GO" id="GO:0003887">
    <property type="term" value="F:DNA-directed DNA polymerase activity"/>
    <property type="evidence" value="ECO:0007669"/>
    <property type="project" value="UniProtKB-KW"/>
</dbReference>
<keyword evidence="10" id="KW-0229">DNA integration</keyword>
<dbReference type="Gene3D" id="3.30.420.10">
    <property type="entry name" value="Ribonuclease H-like superfamily/Ribonuclease H"/>
    <property type="match status" value="1"/>
</dbReference>
<dbReference type="Proteomes" id="UP000236291">
    <property type="component" value="Unassembled WGS sequence"/>
</dbReference>
<dbReference type="InterPro" id="IPR005162">
    <property type="entry name" value="Retrotrans_gag_dom"/>
</dbReference>
<dbReference type="SUPFAM" id="SSF53098">
    <property type="entry name" value="Ribonuclease H-like"/>
    <property type="match status" value="1"/>
</dbReference>
<evidence type="ECO:0000256" key="5">
    <source>
        <dbReference type="ARBA" id="ARBA00022723"/>
    </source>
</evidence>
<dbReference type="GO" id="GO:0003964">
    <property type="term" value="F:RNA-directed DNA polymerase activity"/>
    <property type="evidence" value="ECO:0007669"/>
    <property type="project" value="UniProtKB-KW"/>
</dbReference>
<keyword evidence="12" id="KW-0239">DNA-directed DNA polymerase</keyword>
<dbReference type="GO" id="GO:0006508">
    <property type="term" value="P:proteolysis"/>
    <property type="evidence" value="ECO:0007669"/>
    <property type="project" value="UniProtKB-KW"/>
</dbReference>
<evidence type="ECO:0000256" key="6">
    <source>
        <dbReference type="ARBA" id="ARBA00022750"/>
    </source>
</evidence>
<evidence type="ECO:0000256" key="14">
    <source>
        <dbReference type="ARBA" id="ARBA00023172"/>
    </source>
</evidence>
<organism evidence="21 22">
    <name type="scientific">Trifolium pratense</name>
    <name type="common">Red clover</name>
    <dbReference type="NCBI Taxonomy" id="57577"/>
    <lineage>
        <taxon>Eukaryota</taxon>
        <taxon>Viridiplantae</taxon>
        <taxon>Streptophyta</taxon>
        <taxon>Embryophyta</taxon>
        <taxon>Tracheophyta</taxon>
        <taxon>Spermatophyta</taxon>
        <taxon>Magnoliopsida</taxon>
        <taxon>eudicotyledons</taxon>
        <taxon>Gunneridae</taxon>
        <taxon>Pentapetalae</taxon>
        <taxon>rosids</taxon>
        <taxon>fabids</taxon>
        <taxon>Fabales</taxon>
        <taxon>Fabaceae</taxon>
        <taxon>Papilionoideae</taxon>
        <taxon>50 kb inversion clade</taxon>
        <taxon>NPAAA clade</taxon>
        <taxon>Hologalegina</taxon>
        <taxon>IRL clade</taxon>
        <taxon>Trifolieae</taxon>
        <taxon>Trifolium</taxon>
    </lineage>
</organism>
<dbReference type="FunFam" id="3.10.10.10:FF:000007">
    <property type="entry name" value="Retrovirus-related Pol polyprotein from transposon 17.6-like Protein"/>
    <property type="match status" value="1"/>
</dbReference>
<dbReference type="PANTHER" id="PTHR37984">
    <property type="entry name" value="PROTEIN CBG26694"/>
    <property type="match status" value="1"/>
</dbReference>
<dbReference type="PANTHER" id="PTHR37984:SF5">
    <property type="entry name" value="PROTEIN NYNRIN-LIKE"/>
    <property type="match status" value="1"/>
</dbReference>
<evidence type="ECO:0000259" key="18">
    <source>
        <dbReference type="PROSITE" id="PS50013"/>
    </source>
</evidence>
<keyword evidence="4" id="KW-0540">Nuclease</keyword>
<dbReference type="CDD" id="cd00303">
    <property type="entry name" value="retropepsin_like"/>
    <property type="match status" value="1"/>
</dbReference>
<feature type="domain" description="Reverse transcriptase" evidence="19">
    <location>
        <begin position="641"/>
        <end position="820"/>
    </location>
</feature>
<feature type="domain" description="Integrase catalytic" evidence="20">
    <location>
        <begin position="1159"/>
        <end position="1323"/>
    </location>
</feature>
<dbReference type="FunFam" id="3.30.70.270:FF:000020">
    <property type="entry name" value="Transposon Tf2-6 polyprotein-like Protein"/>
    <property type="match status" value="1"/>
</dbReference>
<dbReference type="GO" id="GO:0003677">
    <property type="term" value="F:DNA binding"/>
    <property type="evidence" value="ECO:0007669"/>
    <property type="project" value="UniProtKB-KW"/>
</dbReference>
<dbReference type="Pfam" id="PF08284">
    <property type="entry name" value="RVP_2"/>
    <property type="match status" value="1"/>
</dbReference>
<dbReference type="GO" id="GO:0006310">
    <property type="term" value="P:DNA recombination"/>
    <property type="evidence" value="ECO:0007669"/>
    <property type="project" value="UniProtKB-KW"/>
</dbReference>
<evidence type="ECO:0000256" key="13">
    <source>
        <dbReference type="ARBA" id="ARBA00023125"/>
    </source>
</evidence>
<keyword evidence="6" id="KW-0064">Aspartyl protease</keyword>
<evidence type="ECO:0000256" key="11">
    <source>
        <dbReference type="ARBA" id="ARBA00022918"/>
    </source>
</evidence>
<dbReference type="PROSITE" id="PS50013">
    <property type="entry name" value="CHROMO_2"/>
    <property type="match status" value="1"/>
</dbReference>
<dbReference type="FunFam" id="1.10.340.70:FF:000001">
    <property type="entry name" value="Retrovirus-related Pol polyprotein from transposon gypsy-like Protein"/>
    <property type="match status" value="1"/>
</dbReference>
<reference evidence="21 22" key="2">
    <citation type="journal article" date="2017" name="Front. Plant Sci.">
        <title>Gene Classification and Mining of Molecular Markers Useful in Red Clover (Trifolium pratense) Breeding.</title>
        <authorList>
            <person name="Istvanek J."/>
            <person name="Dluhosova J."/>
            <person name="Dluhos P."/>
            <person name="Patkova L."/>
            <person name="Nedelnik J."/>
            <person name="Repkova J."/>
        </authorList>
    </citation>
    <scope>NUCLEOTIDE SEQUENCE [LARGE SCALE GENOMIC DNA]</scope>
    <source>
        <strain evidence="22">cv. Tatra</strain>
        <tissue evidence="21">Young leaves</tissue>
    </source>
</reference>
<dbReference type="Pfam" id="PF17921">
    <property type="entry name" value="Integrase_H2C2"/>
    <property type="match status" value="1"/>
</dbReference>
<dbReference type="Gene3D" id="3.10.20.370">
    <property type="match status" value="1"/>
</dbReference>
<dbReference type="InterPro" id="IPR016197">
    <property type="entry name" value="Chromo-like_dom_sf"/>
</dbReference>
<dbReference type="InterPro" id="IPR050951">
    <property type="entry name" value="Retrovirus_Pol_polyprotein"/>
</dbReference>
<evidence type="ECO:0000256" key="9">
    <source>
        <dbReference type="ARBA" id="ARBA00022842"/>
    </source>
</evidence>
<dbReference type="InterPro" id="IPR036397">
    <property type="entry name" value="RNaseH_sf"/>
</dbReference>
<dbReference type="InterPro" id="IPR012337">
    <property type="entry name" value="RNaseH-like_sf"/>
</dbReference>
<keyword evidence="5" id="KW-0479">Metal-binding</keyword>
<dbReference type="Pfam" id="PF03732">
    <property type="entry name" value="Retrotrans_gag"/>
    <property type="match status" value="1"/>
</dbReference>
<dbReference type="SUPFAM" id="SSF56672">
    <property type="entry name" value="DNA/RNA polymerases"/>
    <property type="match status" value="1"/>
</dbReference>
<evidence type="ECO:0000256" key="12">
    <source>
        <dbReference type="ARBA" id="ARBA00022932"/>
    </source>
</evidence>
<dbReference type="SUPFAM" id="SSF54160">
    <property type="entry name" value="Chromo domain-like"/>
    <property type="match status" value="1"/>
</dbReference>
<proteinExistence type="predicted"/>
<dbReference type="Pfam" id="PF00385">
    <property type="entry name" value="Chromo"/>
    <property type="match status" value="1"/>
</dbReference>
<accession>A0A2K3MMG2</accession>
<evidence type="ECO:0000256" key="2">
    <source>
        <dbReference type="ARBA" id="ARBA00022679"/>
    </source>
</evidence>
<dbReference type="PROSITE" id="PS50994">
    <property type="entry name" value="INTEGRASE"/>
    <property type="match status" value="1"/>
</dbReference>
<evidence type="ECO:0000256" key="4">
    <source>
        <dbReference type="ARBA" id="ARBA00022722"/>
    </source>
</evidence>
<dbReference type="InterPro" id="IPR023780">
    <property type="entry name" value="Chromo_domain"/>
</dbReference>
<dbReference type="InterPro" id="IPR000953">
    <property type="entry name" value="Chromo/chromo_shadow_dom"/>
</dbReference>
<dbReference type="GO" id="GO:0004519">
    <property type="term" value="F:endonuclease activity"/>
    <property type="evidence" value="ECO:0007669"/>
    <property type="project" value="UniProtKB-KW"/>
</dbReference>
<keyword evidence="9" id="KW-0460">Magnesium</keyword>
<dbReference type="GO" id="GO:0015074">
    <property type="term" value="P:DNA integration"/>
    <property type="evidence" value="ECO:0007669"/>
    <property type="project" value="UniProtKB-KW"/>
</dbReference>
<feature type="region of interest" description="Disordered" evidence="17">
    <location>
        <begin position="32"/>
        <end position="59"/>
    </location>
</feature>
<dbReference type="InterPro" id="IPR043128">
    <property type="entry name" value="Rev_trsase/Diguanyl_cyclase"/>
</dbReference>
<keyword evidence="11" id="KW-0695">RNA-directed DNA polymerase</keyword>
<keyword evidence="8" id="KW-0378">Hydrolase</keyword>
<dbReference type="InterPro" id="IPR041588">
    <property type="entry name" value="Integrase_H2C2"/>
</dbReference>
<feature type="coiled-coil region" evidence="16">
    <location>
        <begin position="1337"/>
        <end position="1371"/>
    </location>
</feature>
<dbReference type="SUPFAM" id="SSF50630">
    <property type="entry name" value="Acid proteases"/>
    <property type="match status" value="1"/>
</dbReference>
<name>A0A2K3MMG2_TRIPR</name>
<dbReference type="GO" id="GO:0046872">
    <property type="term" value="F:metal ion binding"/>
    <property type="evidence" value="ECO:0007669"/>
    <property type="project" value="UniProtKB-KW"/>
</dbReference>
<dbReference type="Gene3D" id="3.30.70.270">
    <property type="match status" value="2"/>
</dbReference>
<protein>
    <submittedName>
        <fullName evidence="21">Retrotransposon-related protein</fullName>
    </submittedName>
</protein>
<dbReference type="Gene3D" id="3.10.10.10">
    <property type="entry name" value="HIV Type 1 Reverse Transcriptase, subunit A, domain 1"/>
    <property type="match status" value="1"/>
</dbReference>
<dbReference type="Pfam" id="PF24626">
    <property type="entry name" value="SH3_Tf2-1"/>
    <property type="match status" value="1"/>
</dbReference>
<evidence type="ECO:0000256" key="16">
    <source>
        <dbReference type="SAM" id="Coils"/>
    </source>
</evidence>
<dbReference type="Gene3D" id="1.10.340.70">
    <property type="match status" value="1"/>
</dbReference>
<gene>
    <name evidence="21" type="ORF">L195_g015132</name>
</gene>
<dbReference type="FunFam" id="3.30.420.10:FF:000219">
    <property type="entry name" value="Putative retroelement"/>
    <property type="match status" value="1"/>
</dbReference>
<keyword evidence="13" id="KW-0238">DNA-binding</keyword>
<keyword evidence="14" id="KW-0233">DNA recombination</keyword>
<feature type="region of interest" description="Disordered" evidence="17">
    <location>
        <begin position="232"/>
        <end position="301"/>
    </location>
</feature>
<dbReference type="InterPro" id="IPR041577">
    <property type="entry name" value="RT_RNaseH_2"/>
</dbReference>
<keyword evidence="16" id="KW-0175">Coiled coil</keyword>
<sequence>MEQGQATLIAMMERSLGKSIAKGDEELVVLNDSAGKGSGEGGSKHRTEGSKKQTEGSFSNQLNDETLLEFRRSVKKVELPMFNGEDPAGWISRAEVYFRVQGTSPEVKVNLAQLCMEGATIHFFNSLIGEDEGLNWEGLKEALLGRYGGHGDGDVYEQLTDLKQKGTVDEYITEFEYLIAQIPRLPDKQFLGYFLHGLKMEIRGKVQSLIAVGEMSRAKLLQVTRAVEKEMRGSSGLDYNRGPRIGPNRSNSQGGGSRNGSDWVIVKGREGGTGGGARSNGPRNDKSTQGDGQRVGPRDRGFTHLSYNELMDRRKKGLCFKCKQPFHPMHQCPDKHLRILVVDDEVNGGEEGDLLAVEIDEEEVEEKGEMSVLDLYHIALETHHTMKFQGSIHGVEVLILVDSGATHNFVSQKLAHQMDWAIESTPQMKVKLGNGVQVATQGVCRNLEIEIGEYKLRPDAHLFELGGIDVVLGIEWLKTLGDTITNWKQQSMSFWAEHKWVTLKGREGCRKSLMALQNFLSRPKPTKQGEMWKIEGVEPREVCDPIKSESPHRELEVVLGKYANGFQTTRESDLSESQHRELEVVLGKYASVFRTPSSLPPRRSKEHAINLIDGQGPVSVRPYRYPHHHKDEIEKQVKEMLESGIIRHSTSSFSSPVILVKKKDNTWRMCVDYRALNKVTVPDKFPIPVIEELLDELHGAKFFTKLDLKSGYHQVRVKEIDIKKTAFRTHEGHYEFLVMPFGLMNAPSTFQSLMNDVFRPILRKHVLVFFDDILIYSKDWNSHLQHLEEVLSLLAEHSLVVNKKKCSFAKKSVDYLGHLITCEGVAVDPSKVISVLNWPQPKNVKGVRGFLGLTGYYRKFIKDYGKIARPLTDLTKKDSFKWGMEAQKAFEELKQKLTSTPVLSLPDFSKPFVIECDASGVGLGAILMQDKKPIAYYSKALGVKNLTKSAYEKELMAVVLAIQHWRPYLLGRKFIVSTDQKSLKELMQQKIVTAEQQNWAAKLLGYNFDIVYKQGRLNKGADALSRMHEGAALQAMSSFVKWGQEEQVQKEVMEDEKLKKIMVGLQEDADAWPGYENRQGTLLYQGRLVLSNTSSLIPTILEEFHSTPQAGHSGFYKTYRRIAANVYWIGMKNTIQNFVKSCDTCQRHKYLASSPGGLLQPLPIPNQIWEDISIDFITGLPKARGYEAILVVVDRLSKYSHFIPLKHPYTARSVAEIFCKEVVKLHGIPISIVSDRDPLFMSSFWQELFKMQGTKLKMSTAYHPESDGQTEVVNRCLETYLRCFITDQPKNWIAWLHWAEYWFNTSYHFSTGKTPFEVVYGRPPPVITRWVQGETRVETVQRDLADRDEALRQLKSQLLKAQERMKMQADKKRIDRSFVCGEWVFVKLRAHRQQSVVTRINAKLAARYYGLYPIIERIGAVAYKLKLPEGSRVHPVFHVSLLKKAVGNYHEEKDLPELMEEPIEVFEPESVLAARLVKQQGEDIKQVLVHWKGKTVEEATWEDELVIRSQFPKFNLEDKVTAEGGGVVTTSVNTENPHQQMIHQRSHGPVTWKVYSRRKGKGVIAGKVSYT</sequence>
<evidence type="ECO:0000256" key="17">
    <source>
        <dbReference type="SAM" id="MobiDB-lite"/>
    </source>
</evidence>
<keyword evidence="3" id="KW-0548">Nucleotidyltransferase</keyword>
<evidence type="ECO:0000256" key="15">
    <source>
        <dbReference type="ARBA" id="ARBA00023268"/>
    </source>
</evidence>
<keyword evidence="1" id="KW-0645">Protease</keyword>
<keyword evidence="7" id="KW-0255">Endonuclease</keyword>
<feature type="compositionally biased region" description="Basic and acidic residues" evidence="17">
    <location>
        <begin position="42"/>
        <end position="54"/>
    </location>
</feature>
<dbReference type="InterPro" id="IPR001584">
    <property type="entry name" value="Integrase_cat-core"/>
</dbReference>
<dbReference type="Pfam" id="PF17919">
    <property type="entry name" value="RT_RNaseH_2"/>
    <property type="match status" value="1"/>
</dbReference>
<dbReference type="InterPro" id="IPR056924">
    <property type="entry name" value="SH3_Tf2-1"/>
</dbReference>